<dbReference type="NCBIfam" id="TIGR00574">
    <property type="entry name" value="dnl1"/>
    <property type="match status" value="1"/>
</dbReference>
<dbReference type="GO" id="GO:0005958">
    <property type="term" value="C:DNA-dependent protein kinase-DNA ligase 4 complex"/>
    <property type="evidence" value="ECO:0007669"/>
    <property type="project" value="TreeGrafter"/>
</dbReference>
<dbReference type="PANTHER" id="PTHR45997:SF1">
    <property type="entry name" value="DNA LIGASE 4"/>
    <property type="match status" value="1"/>
</dbReference>
<dbReference type="PROSITE" id="PS00697">
    <property type="entry name" value="DNA_LIGASE_A1"/>
    <property type="match status" value="1"/>
</dbReference>
<dbReference type="EC" id="6.5.1.1" evidence="15"/>
<keyword evidence="9 15" id="KW-0067">ATP-binding</keyword>
<evidence type="ECO:0000256" key="7">
    <source>
        <dbReference type="ARBA" id="ARBA00022741"/>
    </source>
</evidence>
<keyword evidence="4 15" id="KW-0436">Ligase</keyword>
<comment type="caution">
    <text evidence="19">The sequence shown here is derived from an EMBL/GenBank/DDBJ whole genome shotgun (WGS) entry which is preliminary data.</text>
</comment>
<evidence type="ECO:0000256" key="13">
    <source>
        <dbReference type="ARBA" id="ARBA00023242"/>
    </source>
</evidence>
<dbReference type="Pfam" id="PF04675">
    <property type="entry name" value="DNA_ligase_A_N"/>
    <property type="match status" value="1"/>
</dbReference>
<dbReference type="Proteomes" id="UP000494165">
    <property type="component" value="Unassembled WGS sequence"/>
</dbReference>
<dbReference type="GO" id="GO:0071897">
    <property type="term" value="P:DNA biosynthetic process"/>
    <property type="evidence" value="ECO:0007669"/>
    <property type="project" value="InterPro"/>
</dbReference>
<dbReference type="GO" id="GO:0005524">
    <property type="term" value="F:ATP binding"/>
    <property type="evidence" value="ECO:0007669"/>
    <property type="project" value="UniProtKB-KW"/>
</dbReference>
<dbReference type="GO" id="GO:0032807">
    <property type="term" value="C:DNA ligase IV complex"/>
    <property type="evidence" value="ECO:0007669"/>
    <property type="project" value="TreeGrafter"/>
</dbReference>
<dbReference type="AlphaFoldDB" id="A0A8S1DLP0"/>
<keyword evidence="20" id="KW-1185">Reference proteome</keyword>
<keyword evidence="13" id="KW-0539">Nucleus</keyword>
<evidence type="ECO:0000256" key="6">
    <source>
        <dbReference type="ARBA" id="ARBA00022737"/>
    </source>
</evidence>
<dbReference type="CDD" id="cd07903">
    <property type="entry name" value="Adenylation_DNA_ligase_IV"/>
    <property type="match status" value="1"/>
</dbReference>
<evidence type="ECO:0000313" key="20">
    <source>
        <dbReference type="Proteomes" id="UP000494165"/>
    </source>
</evidence>
<comment type="catalytic activity">
    <reaction evidence="14 15">
        <text>ATP + (deoxyribonucleotide)n-3'-hydroxyl + 5'-phospho-(deoxyribonucleotide)m = (deoxyribonucleotide)n+m + AMP + diphosphate.</text>
        <dbReference type="EC" id="6.5.1.1"/>
    </reaction>
</comment>
<dbReference type="InterPro" id="IPR029710">
    <property type="entry name" value="LIG4"/>
</dbReference>
<dbReference type="CDD" id="cd07968">
    <property type="entry name" value="OBF_DNA_ligase_IV"/>
    <property type="match status" value="1"/>
</dbReference>
<proteinExistence type="inferred from homology"/>
<dbReference type="GO" id="GO:0006310">
    <property type="term" value="P:DNA recombination"/>
    <property type="evidence" value="ECO:0007669"/>
    <property type="project" value="UniProtKB-KW"/>
</dbReference>
<gene>
    <name evidence="19" type="ORF">CLODIP_2_CD11153</name>
</gene>
<evidence type="ECO:0000256" key="3">
    <source>
        <dbReference type="ARBA" id="ARBA00007572"/>
    </source>
</evidence>
<dbReference type="InterPro" id="IPR012310">
    <property type="entry name" value="DNA_ligase_ATP-dep_cent"/>
</dbReference>
<dbReference type="GO" id="GO:0003677">
    <property type="term" value="F:DNA binding"/>
    <property type="evidence" value="ECO:0007669"/>
    <property type="project" value="InterPro"/>
</dbReference>
<evidence type="ECO:0000256" key="11">
    <source>
        <dbReference type="ARBA" id="ARBA00023172"/>
    </source>
</evidence>
<dbReference type="InterPro" id="IPR000977">
    <property type="entry name" value="DNA_ligase_ATP-dep"/>
</dbReference>
<dbReference type="InterPro" id="IPR012340">
    <property type="entry name" value="NA-bd_OB-fold"/>
</dbReference>
<dbReference type="InterPro" id="IPR044125">
    <property type="entry name" value="Adenylation_DNA_ligase_IV"/>
</dbReference>
<evidence type="ECO:0000256" key="2">
    <source>
        <dbReference type="ARBA" id="ARBA00004123"/>
    </source>
</evidence>
<dbReference type="Pfam" id="PF04679">
    <property type="entry name" value="DNA_ligase_A_C"/>
    <property type="match status" value="1"/>
</dbReference>
<dbReference type="PANTHER" id="PTHR45997">
    <property type="entry name" value="DNA LIGASE 4"/>
    <property type="match status" value="1"/>
</dbReference>
<keyword evidence="10" id="KW-0460">Magnesium</keyword>
<evidence type="ECO:0000256" key="9">
    <source>
        <dbReference type="ARBA" id="ARBA00022840"/>
    </source>
</evidence>
<dbReference type="PROSITE" id="PS00333">
    <property type="entry name" value="DNA_LIGASE_A2"/>
    <property type="match status" value="1"/>
</dbReference>
<comment type="subcellular location">
    <subcellularLocation>
        <location evidence="2">Nucleus</location>
    </subcellularLocation>
</comment>
<dbReference type="Gene3D" id="3.40.50.10190">
    <property type="entry name" value="BRCT domain"/>
    <property type="match status" value="2"/>
</dbReference>
<protein>
    <recommendedName>
        <fullName evidence="15">DNA ligase</fullName>
        <ecNumber evidence="15">6.5.1.1</ecNumber>
    </recommendedName>
</protein>
<dbReference type="InterPro" id="IPR021536">
    <property type="entry name" value="DNA_ligase_IV_dom"/>
</dbReference>
<sequence length="929" mass="104055">MGSGLRPGCAGCAHLILLPIFCHQSRSIMASSFSFHELCEELEKLSLMPNRPRFARSNAFRTYINKVRDRIEANSDIQDKKLGLFPIARLLLPALDRERGAYGVKETVLARKYVKVLCLSESGADAQQLLRYREPRGGSSDLGGDFAGIAAHVLKSYLSNNPSVFTVGQINDIFDSLAKNNAENKPRLVDECLENLLRKTSALEQKWLIRMLLKSVKFGLGRRAIFYAIHPDAEMRFDSRNSLRDVCETLRDPSKRLNEIEICLGLSFSPMLSDKVDIARLAAFFTPERPELFVETKLDGERIQIHKDPQGNFRYFSRNGFDFSSAFGSSIQSGSLTPRLAKALLPSASSFILDGEMMAWDTARQNFKQKGQNVDVKSLPSQGAVVACFCAFDVVLFNGKVVTNKPLKERVLLIDSVFRESPQTIVKTPRWMVTNEAEVRESLNRAIDNRDEGIMLKDPNSVYKPSKERKGGWWKIKPEYNNELMEHLDVIVLGGYFGEGRLRGGLVSQFLLGVAKPPAVPGGVPTEFFSFSRVGSGYTKGELMDTLERLKGLWQDEQPPNVFVTKEKPDVWILPQKSVIAEVKASEIVPSSAYTANYTLRFPRVQKFRPNLMWSDCLNLDELTELRKISAGKLAKHVTSSTAPATKKRKAVASAGPTVAAHFRPADLSNVKKESLRFEGKEFCVWGLEKQKLEQLVAAHGGTVIQNAGPKTFAIVTDKKDSVRVQNLLRSSDDGYPKWDVLHGSWLKGVAAGELPLKPEPSDYILISSKSYGRLKKEFDKFGDSYTEPATTSSLKKLLSNMAKDKTVDSHLLDQLEDELLGASNLRSIFRPCVAFFDQYSDDGSRNEFFWKLQPVRFEFKLYGGSVASELDPNTVTHVVTSPLASPNRILELKNQLQLQATSWMRKTTKLAEDDITSPPFIELYGKMQ</sequence>
<keyword evidence="12 15" id="KW-0234">DNA repair</keyword>
<dbReference type="Pfam" id="PF11411">
    <property type="entry name" value="DNA_ligase_IV"/>
    <property type="match status" value="1"/>
</dbReference>
<dbReference type="SUPFAM" id="SSF50249">
    <property type="entry name" value="Nucleic acid-binding proteins"/>
    <property type="match status" value="1"/>
</dbReference>
<dbReference type="InterPro" id="IPR036420">
    <property type="entry name" value="BRCT_dom_sf"/>
</dbReference>
<evidence type="ECO:0000256" key="10">
    <source>
        <dbReference type="ARBA" id="ARBA00022842"/>
    </source>
</evidence>
<dbReference type="Gene3D" id="1.10.3260.10">
    <property type="entry name" value="DNA ligase, ATP-dependent, N-terminal domain"/>
    <property type="match status" value="1"/>
</dbReference>
<dbReference type="SUPFAM" id="SSF56091">
    <property type="entry name" value="DNA ligase/mRNA capping enzyme, catalytic domain"/>
    <property type="match status" value="1"/>
</dbReference>
<dbReference type="InterPro" id="IPR036599">
    <property type="entry name" value="DNA_ligase_N_sf"/>
</dbReference>
<dbReference type="GO" id="GO:0003910">
    <property type="term" value="F:DNA ligase (ATP) activity"/>
    <property type="evidence" value="ECO:0007669"/>
    <property type="project" value="UniProtKB-EC"/>
</dbReference>
<keyword evidence="11 15" id="KW-0233">DNA recombination</keyword>
<comment type="cofactor">
    <cofactor evidence="1">
        <name>Mg(2+)</name>
        <dbReference type="ChEBI" id="CHEBI:18420"/>
    </cofactor>
</comment>
<dbReference type="GO" id="GO:0046872">
    <property type="term" value="F:metal ion binding"/>
    <property type="evidence" value="ECO:0007669"/>
    <property type="project" value="UniProtKB-KW"/>
</dbReference>
<keyword evidence="7 15" id="KW-0547">Nucleotide-binding</keyword>
<evidence type="ECO:0000256" key="14">
    <source>
        <dbReference type="ARBA" id="ARBA00034003"/>
    </source>
</evidence>
<evidence type="ECO:0000259" key="17">
    <source>
        <dbReference type="PROSITE" id="PS50160"/>
    </source>
</evidence>
<keyword evidence="6" id="KW-0677">Repeat</keyword>
<keyword evidence="5" id="KW-0479">Metal-binding</keyword>
<evidence type="ECO:0000259" key="18">
    <source>
        <dbReference type="PROSITE" id="PS50172"/>
    </source>
</evidence>
<dbReference type="Gene3D" id="3.30.470.30">
    <property type="entry name" value="DNA ligase/mRNA capping enzyme"/>
    <property type="match status" value="1"/>
</dbReference>
<accession>A0A8S1DLP0</accession>
<evidence type="ECO:0000313" key="19">
    <source>
        <dbReference type="EMBL" id="CAB3381965.1"/>
    </source>
</evidence>
<dbReference type="EMBL" id="CADEPI010000253">
    <property type="protein sequence ID" value="CAB3381965.1"/>
    <property type="molecule type" value="Genomic_DNA"/>
</dbReference>
<evidence type="ECO:0000256" key="1">
    <source>
        <dbReference type="ARBA" id="ARBA00001946"/>
    </source>
</evidence>
<evidence type="ECO:0000256" key="12">
    <source>
        <dbReference type="ARBA" id="ARBA00023204"/>
    </source>
</evidence>
<evidence type="ECO:0000256" key="4">
    <source>
        <dbReference type="ARBA" id="ARBA00022598"/>
    </source>
</evidence>
<evidence type="ECO:0000256" key="8">
    <source>
        <dbReference type="ARBA" id="ARBA00022763"/>
    </source>
</evidence>
<dbReference type="OrthoDB" id="151490at2759"/>
<dbReference type="PROSITE" id="PS50172">
    <property type="entry name" value="BRCT"/>
    <property type="match status" value="1"/>
</dbReference>
<evidence type="ECO:0000256" key="5">
    <source>
        <dbReference type="ARBA" id="ARBA00022723"/>
    </source>
</evidence>
<organism evidence="19 20">
    <name type="scientific">Cloeon dipterum</name>
    <dbReference type="NCBI Taxonomy" id="197152"/>
    <lineage>
        <taxon>Eukaryota</taxon>
        <taxon>Metazoa</taxon>
        <taxon>Ecdysozoa</taxon>
        <taxon>Arthropoda</taxon>
        <taxon>Hexapoda</taxon>
        <taxon>Insecta</taxon>
        <taxon>Pterygota</taxon>
        <taxon>Palaeoptera</taxon>
        <taxon>Ephemeroptera</taxon>
        <taxon>Pisciforma</taxon>
        <taxon>Baetidae</taxon>
        <taxon>Cloeon</taxon>
    </lineage>
</organism>
<dbReference type="InterPro" id="IPR012308">
    <property type="entry name" value="DNA_ligase_ATP-dep_N"/>
</dbReference>
<dbReference type="GO" id="GO:0006303">
    <property type="term" value="P:double-strand break repair via nonhomologous end joining"/>
    <property type="evidence" value="ECO:0007669"/>
    <property type="project" value="TreeGrafter"/>
</dbReference>
<dbReference type="InterPro" id="IPR016059">
    <property type="entry name" value="DNA_ligase_ATP-dep_CS"/>
</dbReference>
<dbReference type="GO" id="GO:0006297">
    <property type="term" value="P:nucleotide-excision repair, DNA gap filling"/>
    <property type="evidence" value="ECO:0007669"/>
    <property type="project" value="TreeGrafter"/>
</dbReference>
<feature type="domain" description="ATP-dependent DNA ligase family profile" evidence="17">
    <location>
        <begin position="380"/>
        <end position="516"/>
    </location>
</feature>
<feature type="domain" description="BRCT" evidence="18">
    <location>
        <begin position="673"/>
        <end position="747"/>
    </location>
</feature>
<reference evidence="19 20" key="1">
    <citation type="submission" date="2020-04" db="EMBL/GenBank/DDBJ databases">
        <authorList>
            <person name="Alioto T."/>
            <person name="Alioto T."/>
            <person name="Gomez Garrido J."/>
        </authorList>
    </citation>
    <scope>NUCLEOTIDE SEQUENCE [LARGE SCALE GENOMIC DNA]</scope>
</reference>
<comment type="similarity">
    <text evidence="3 16">Belongs to the ATP-dependent DNA ligase family.</text>
</comment>
<keyword evidence="8 15" id="KW-0227">DNA damage</keyword>
<dbReference type="SUPFAM" id="SSF52113">
    <property type="entry name" value="BRCT domain"/>
    <property type="match status" value="1"/>
</dbReference>
<dbReference type="InterPro" id="IPR001357">
    <property type="entry name" value="BRCT_dom"/>
</dbReference>
<name>A0A8S1DLP0_9INSE</name>
<dbReference type="Gene3D" id="2.40.50.140">
    <property type="entry name" value="Nucleic acid-binding proteins"/>
    <property type="match status" value="1"/>
</dbReference>
<evidence type="ECO:0000256" key="16">
    <source>
        <dbReference type="RuleBase" id="RU004196"/>
    </source>
</evidence>
<dbReference type="InterPro" id="IPR012309">
    <property type="entry name" value="DNA_ligase_ATP-dep_C"/>
</dbReference>
<dbReference type="Pfam" id="PF01068">
    <property type="entry name" value="DNA_ligase_A_M"/>
    <property type="match status" value="1"/>
</dbReference>
<evidence type="ECO:0000256" key="15">
    <source>
        <dbReference type="RuleBase" id="RU000617"/>
    </source>
</evidence>
<dbReference type="Pfam" id="PF00533">
    <property type="entry name" value="BRCT"/>
    <property type="match status" value="1"/>
</dbReference>
<dbReference type="PROSITE" id="PS50160">
    <property type="entry name" value="DNA_LIGASE_A3"/>
    <property type="match status" value="1"/>
</dbReference>